<feature type="region of interest" description="Disordered" evidence="1">
    <location>
        <begin position="48"/>
        <end position="72"/>
    </location>
</feature>
<dbReference type="Proteomes" id="UP000187203">
    <property type="component" value="Unassembled WGS sequence"/>
</dbReference>
<organism evidence="2 3">
    <name type="scientific">Corchorus olitorius</name>
    <dbReference type="NCBI Taxonomy" id="93759"/>
    <lineage>
        <taxon>Eukaryota</taxon>
        <taxon>Viridiplantae</taxon>
        <taxon>Streptophyta</taxon>
        <taxon>Embryophyta</taxon>
        <taxon>Tracheophyta</taxon>
        <taxon>Spermatophyta</taxon>
        <taxon>Magnoliopsida</taxon>
        <taxon>eudicotyledons</taxon>
        <taxon>Gunneridae</taxon>
        <taxon>Pentapetalae</taxon>
        <taxon>rosids</taxon>
        <taxon>malvids</taxon>
        <taxon>Malvales</taxon>
        <taxon>Malvaceae</taxon>
        <taxon>Grewioideae</taxon>
        <taxon>Apeibeae</taxon>
        <taxon>Corchorus</taxon>
    </lineage>
</organism>
<dbReference type="AlphaFoldDB" id="A0A1R3H2M0"/>
<evidence type="ECO:0000313" key="2">
    <source>
        <dbReference type="EMBL" id="OMO64618.1"/>
    </source>
</evidence>
<evidence type="ECO:0000313" key="3">
    <source>
        <dbReference type="Proteomes" id="UP000187203"/>
    </source>
</evidence>
<dbReference type="EMBL" id="AWUE01020904">
    <property type="protein sequence ID" value="OMO64618.1"/>
    <property type="molecule type" value="Genomic_DNA"/>
</dbReference>
<proteinExistence type="predicted"/>
<evidence type="ECO:0000256" key="1">
    <source>
        <dbReference type="SAM" id="MobiDB-lite"/>
    </source>
</evidence>
<sequence length="72" mass="7688">MEGGGGCEVVKGEEFVVVVKGVGGSVSKWEEREWEVIERGDRVVKSVVEDDRNGRGNGLAKNLGEPSLPSTT</sequence>
<keyword evidence="3" id="KW-1185">Reference proteome</keyword>
<reference evidence="3" key="1">
    <citation type="submission" date="2013-09" db="EMBL/GenBank/DDBJ databases">
        <title>Corchorus olitorius genome sequencing.</title>
        <authorList>
            <person name="Alam M."/>
            <person name="Haque M.S."/>
            <person name="Islam M.S."/>
            <person name="Emdad E.M."/>
            <person name="Islam M.M."/>
            <person name="Ahmed B."/>
            <person name="Halim A."/>
            <person name="Hossen Q.M.M."/>
            <person name="Hossain M.Z."/>
            <person name="Ahmed R."/>
            <person name="Khan M.M."/>
            <person name="Islam R."/>
            <person name="Rashid M.M."/>
            <person name="Khan S.A."/>
            <person name="Rahman M.S."/>
            <person name="Alam M."/>
            <person name="Yahiya A.S."/>
            <person name="Khan M.S."/>
            <person name="Azam M.S."/>
            <person name="Haque T."/>
            <person name="Lashkar M.Z.H."/>
            <person name="Akhand A.I."/>
            <person name="Morshed G."/>
            <person name="Roy S."/>
            <person name="Uddin K.S."/>
            <person name="Rabeya T."/>
            <person name="Hossain A.S."/>
            <person name="Chowdhury A."/>
            <person name="Snigdha A.R."/>
            <person name="Mortoza M.S."/>
            <person name="Matin S.A."/>
            <person name="Hoque S.M.E."/>
            <person name="Islam M.K."/>
            <person name="Roy D.K."/>
            <person name="Haider R."/>
            <person name="Moosa M.M."/>
            <person name="Elias S.M."/>
            <person name="Hasan A.M."/>
            <person name="Jahan S."/>
            <person name="Shafiuddin M."/>
            <person name="Mahmood N."/>
            <person name="Shommy N.S."/>
        </authorList>
    </citation>
    <scope>NUCLEOTIDE SEQUENCE [LARGE SCALE GENOMIC DNA]</scope>
    <source>
        <strain evidence="3">cv. O-4</strain>
    </source>
</reference>
<accession>A0A1R3H2M0</accession>
<name>A0A1R3H2M0_9ROSI</name>
<protein>
    <submittedName>
        <fullName evidence="2">Uncharacterized protein</fullName>
    </submittedName>
</protein>
<gene>
    <name evidence="2" type="ORF">COLO4_31980</name>
</gene>
<comment type="caution">
    <text evidence="2">The sequence shown here is derived from an EMBL/GenBank/DDBJ whole genome shotgun (WGS) entry which is preliminary data.</text>
</comment>